<dbReference type="EMBL" id="DSZZ01000119">
    <property type="protein sequence ID" value="HGU52394.1"/>
    <property type="molecule type" value="Genomic_DNA"/>
</dbReference>
<organism evidence="1">
    <name type="scientific">Fervidobacterium pennivorans</name>
    <dbReference type="NCBI Taxonomy" id="93466"/>
    <lineage>
        <taxon>Bacteria</taxon>
        <taxon>Thermotogati</taxon>
        <taxon>Thermotogota</taxon>
        <taxon>Thermotogae</taxon>
        <taxon>Thermotogales</taxon>
        <taxon>Fervidobacteriaceae</taxon>
        <taxon>Fervidobacterium</taxon>
    </lineage>
</organism>
<dbReference type="AlphaFoldDB" id="A0A7V4NEY5"/>
<name>A0A7V4NEY5_FERPE</name>
<accession>A0A7V4NEY5</accession>
<proteinExistence type="predicted"/>
<reference evidence="1" key="1">
    <citation type="journal article" date="2020" name="mSystems">
        <title>Genome- and Community-Level Interaction Insights into Carbon Utilization and Element Cycling Functions of Hydrothermarchaeota in Hydrothermal Sediment.</title>
        <authorList>
            <person name="Zhou Z."/>
            <person name="Liu Y."/>
            <person name="Xu W."/>
            <person name="Pan J."/>
            <person name="Luo Z.H."/>
            <person name="Li M."/>
        </authorList>
    </citation>
    <scope>NUCLEOTIDE SEQUENCE [LARGE SCALE GENOMIC DNA]</scope>
    <source>
        <strain evidence="1">SpSt-61</strain>
    </source>
</reference>
<sequence length="60" mass="6189">MPTGKPNQKPGQGMRCAAKPLIGLGLRAAGKPEKGFRVGFWGMKTGKTGGKGMKTVSSTV</sequence>
<evidence type="ECO:0000313" key="1">
    <source>
        <dbReference type="EMBL" id="HGU52394.1"/>
    </source>
</evidence>
<comment type="caution">
    <text evidence="1">The sequence shown here is derived from an EMBL/GenBank/DDBJ whole genome shotgun (WGS) entry which is preliminary data.</text>
</comment>
<protein>
    <submittedName>
        <fullName evidence="1">Uncharacterized protein</fullName>
    </submittedName>
</protein>
<gene>
    <name evidence="1" type="ORF">ENT78_02535</name>
</gene>